<name>A0A7Y9I249_9ACTN</name>
<dbReference type="Gene3D" id="3.40.50.300">
    <property type="entry name" value="P-loop containing nucleotide triphosphate hydrolases"/>
    <property type="match status" value="1"/>
</dbReference>
<proteinExistence type="predicted"/>
<dbReference type="InterPro" id="IPR022300">
    <property type="entry name" value="PPK2-rel_1"/>
</dbReference>
<accession>A0A7Y9I249</accession>
<reference evidence="3 4" key="1">
    <citation type="submission" date="2020-07" db="EMBL/GenBank/DDBJ databases">
        <title>Sequencing the genomes of 1000 actinobacteria strains.</title>
        <authorList>
            <person name="Klenk H.-P."/>
        </authorList>
    </citation>
    <scope>NUCLEOTIDE SEQUENCE [LARGE SCALE GENOMIC DNA]</scope>
    <source>
        <strain evidence="3 4">DSM 22083</strain>
    </source>
</reference>
<evidence type="ECO:0000313" key="3">
    <source>
        <dbReference type="EMBL" id="NYE68829.1"/>
    </source>
</evidence>
<comment type="caution">
    <text evidence="3">The sequence shown here is derived from an EMBL/GenBank/DDBJ whole genome shotgun (WGS) entry which is preliminary data.</text>
</comment>
<feature type="region of interest" description="Disordered" evidence="1">
    <location>
        <begin position="1"/>
        <end position="24"/>
    </location>
</feature>
<feature type="domain" description="Polyphosphate kinase-2-related" evidence="2">
    <location>
        <begin position="67"/>
        <end position="279"/>
    </location>
</feature>
<dbReference type="PANTHER" id="PTHR34383">
    <property type="entry name" value="POLYPHOSPHATE:AMP PHOSPHOTRANSFERASE-RELATED"/>
    <property type="match status" value="1"/>
</dbReference>
<dbReference type="SUPFAM" id="SSF52540">
    <property type="entry name" value="P-loop containing nucleoside triphosphate hydrolases"/>
    <property type="match status" value="1"/>
</dbReference>
<dbReference type="Proteomes" id="UP000569914">
    <property type="component" value="Unassembled WGS sequence"/>
</dbReference>
<dbReference type="GO" id="GO:0016776">
    <property type="term" value="F:phosphotransferase activity, phosphate group as acceptor"/>
    <property type="evidence" value="ECO:0007669"/>
    <property type="project" value="InterPro"/>
</dbReference>
<evidence type="ECO:0000259" key="2">
    <source>
        <dbReference type="Pfam" id="PF03976"/>
    </source>
</evidence>
<keyword evidence="4" id="KW-1185">Reference proteome</keyword>
<dbReference type="GO" id="GO:0006797">
    <property type="term" value="P:polyphosphate metabolic process"/>
    <property type="evidence" value="ECO:0007669"/>
    <property type="project" value="InterPro"/>
</dbReference>
<dbReference type="PANTHER" id="PTHR34383:SF3">
    <property type="entry name" value="POLYPHOSPHATE:AMP PHOSPHOTRANSFERASE"/>
    <property type="match status" value="1"/>
</dbReference>
<keyword evidence="3" id="KW-0808">Transferase</keyword>
<dbReference type="InterPro" id="IPR022488">
    <property type="entry name" value="PPK2-related"/>
</dbReference>
<dbReference type="NCBIfam" id="TIGR03709">
    <property type="entry name" value="PPK2_rel_1"/>
    <property type="match status" value="1"/>
</dbReference>
<organism evidence="3 4">
    <name type="scientific">Microlunatus parietis</name>
    <dbReference type="NCBI Taxonomy" id="682979"/>
    <lineage>
        <taxon>Bacteria</taxon>
        <taxon>Bacillati</taxon>
        <taxon>Actinomycetota</taxon>
        <taxon>Actinomycetes</taxon>
        <taxon>Propionibacteriales</taxon>
        <taxon>Propionibacteriaceae</taxon>
        <taxon>Microlunatus</taxon>
    </lineage>
</organism>
<dbReference type="AlphaFoldDB" id="A0A7Y9I249"/>
<sequence>MAKSKGSKKKAAKPAGPVTLRDGERLADLLRVPAGEVDPAGFDPRATPGFDGDKADAPAAIAALSPELSDLQERLYASGRAEPERARRVLLVLQGMDTSGKGGVLRHVIGQLDPQGTSIKAFKAPTEEELAHHFLWRIERELPTPGMIGIFDRSQYEDVLIARVNQLAGEDVIMTRYDEINAWEADLVQTGTVVIKCFLQISKDEQKARLTERLTDPAKYWKYNPGDLDSRAKWDAYTEAYAAVLTRCNPDTAPWYVIPADRKWYRNWAITRLLTEHLRDLGLGWPAAEFDVAEEQRRLAES</sequence>
<gene>
    <name evidence="3" type="ORF">BKA15_000158</name>
</gene>
<dbReference type="RefSeq" id="WP_179747703.1">
    <property type="nucleotide sequence ID" value="NZ_JACCBU010000001.1"/>
</dbReference>
<dbReference type="InterPro" id="IPR027417">
    <property type="entry name" value="P-loop_NTPase"/>
</dbReference>
<evidence type="ECO:0000256" key="1">
    <source>
        <dbReference type="SAM" id="MobiDB-lite"/>
    </source>
</evidence>
<dbReference type="Pfam" id="PF03976">
    <property type="entry name" value="PPK2"/>
    <property type="match status" value="1"/>
</dbReference>
<dbReference type="EMBL" id="JACCBU010000001">
    <property type="protein sequence ID" value="NYE68829.1"/>
    <property type="molecule type" value="Genomic_DNA"/>
</dbReference>
<feature type="compositionally biased region" description="Basic residues" evidence="1">
    <location>
        <begin position="1"/>
        <end position="12"/>
    </location>
</feature>
<protein>
    <submittedName>
        <fullName evidence="3">PPK2 family polyphosphate:nucleotide phosphotransferase</fullName>
    </submittedName>
</protein>
<evidence type="ECO:0000313" key="4">
    <source>
        <dbReference type="Proteomes" id="UP000569914"/>
    </source>
</evidence>